<protein>
    <submittedName>
        <fullName evidence="2">Uncharacterized protein</fullName>
    </submittedName>
</protein>
<evidence type="ECO:0000313" key="2">
    <source>
        <dbReference type="EMBL" id="AFZ16917.1"/>
    </source>
</evidence>
<dbReference type="Proteomes" id="UP000010471">
    <property type="component" value="Chromosome"/>
</dbReference>
<sequence>MRKQLLIFWASLTFLAPGVLFGCSENETQTETQAETPAGQQTETQAAAGQGTLQLVANGEDFVRQGFVTKDGWRIDFNHVYVTLDDITAYQTEPPFDPEKSGELKSTQKVTLLEEPKTVDLAEGEGDAQPITVATQKAPAGTYNAMSWQLVKATQGPASGSTILLDGTAKKEGRTVDFVISFDKPLEYTCGQYVGDQRKGILTSTEQGELETTFHFDHIFGDADTPANDSLNQDAVGFEPMAALAQNGTLKTDMATLEQKLPKQDYQKLQKAIAGLGHVGEGHCRLEGAAAQANEPHSPSN</sequence>
<keyword evidence="1" id="KW-0732">Signal</keyword>
<dbReference type="RefSeq" id="WP_015181077.1">
    <property type="nucleotide sequence ID" value="NC_019738.1"/>
</dbReference>
<proteinExistence type="predicted"/>
<dbReference type="HOGENOM" id="CLU_983293_0_0_3"/>
<dbReference type="EMBL" id="CP003630">
    <property type="protein sequence ID" value="AFZ16917.1"/>
    <property type="molecule type" value="Genomic_DNA"/>
</dbReference>
<organism evidence="2 3">
    <name type="scientific">Allocoleopsis franciscana PCC 7113</name>
    <dbReference type="NCBI Taxonomy" id="1173027"/>
    <lineage>
        <taxon>Bacteria</taxon>
        <taxon>Bacillati</taxon>
        <taxon>Cyanobacteriota</taxon>
        <taxon>Cyanophyceae</taxon>
        <taxon>Coleofasciculales</taxon>
        <taxon>Coleofasciculaceae</taxon>
        <taxon>Allocoleopsis</taxon>
        <taxon>Allocoleopsis franciscana</taxon>
    </lineage>
</organism>
<evidence type="ECO:0000256" key="1">
    <source>
        <dbReference type="SAM" id="SignalP"/>
    </source>
</evidence>
<dbReference type="STRING" id="1173027.Mic7113_1022"/>
<dbReference type="PATRIC" id="fig|1173027.3.peg.1126"/>
<dbReference type="PROSITE" id="PS51257">
    <property type="entry name" value="PROKAR_LIPOPROTEIN"/>
    <property type="match status" value="1"/>
</dbReference>
<dbReference type="eggNOG" id="ENOG502Z8A8">
    <property type="taxonomic scope" value="Bacteria"/>
</dbReference>
<dbReference type="OrthoDB" id="7835646at2"/>
<name>K9WBL6_9CYAN</name>
<feature type="signal peptide" evidence="1">
    <location>
        <begin position="1"/>
        <end position="22"/>
    </location>
</feature>
<gene>
    <name evidence="2" type="ORF">Mic7113_1022</name>
</gene>
<evidence type="ECO:0000313" key="3">
    <source>
        <dbReference type="Proteomes" id="UP000010471"/>
    </source>
</evidence>
<keyword evidence="3" id="KW-1185">Reference proteome</keyword>
<feature type="chain" id="PRO_5003937892" evidence="1">
    <location>
        <begin position="23"/>
        <end position="301"/>
    </location>
</feature>
<dbReference type="KEGG" id="mic:Mic7113_1022"/>
<accession>K9WBL6</accession>
<reference evidence="2 3" key="1">
    <citation type="submission" date="2012-06" db="EMBL/GenBank/DDBJ databases">
        <title>Finished chromosome of genome of Microcoleus sp. PCC 7113.</title>
        <authorList>
            <consortium name="US DOE Joint Genome Institute"/>
            <person name="Gugger M."/>
            <person name="Coursin T."/>
            <person name="Rippka R."/>
            <person name="Tandeau De Marsac N."/>
            <person name="Huntemann M."/>
            <person name="Wei C.-L."/>
            <person name="Han J."/>
            <person name="Detter J.C."/>
            <person name="Han C."/>
            <person name="Tapia R."/>
            <person name="Chen A."/>
            <person name="Kyrpides N."/>
            <person name="Mavromatis K."/>
            <person name="Markowitz V."/>
            <person name="Szeto E."/>
            <person name="Ivanova N."/>
            <person name="Pagani I."/>
            <person name="Pati A."/>
            <person name="Goodwin L."/>
            <person name="Nordberg H.P."/>
            <person name="Cantor M.N."/>
            <person name="Hua S.X."/>
            <person name="Woyke T."/>
            <person name="Kerfeld C.A."/>
        </authorList>
    </citation>
    <scope>NUCLEOTIDE SEQUENCE [LARGE SCALE GENOMIC DNA]</scope>
    <source>
        <strain evidence="2 3">PCC 7113</strain>
    </source>
</reference>
<dbReference type="AlphaFoldDB" id="K9WBL6"/>